<evidence type="ECO:0008006" key="4">
    <source>
        <dbReference type="Google" id="ProtNLM"/>
    </source>
</evidence>
<name>A0A199P0P5_9XANT</name>
<reference evidence="2 3" key="1">
    <citation type="submission" date="2016-04" db="EMBL/GenBank/DDBJ databases">
        <title>Xanthomonas translucens phylogeny.</title>
        <authorList>
            <person name="Langlois P."/>
        </authorList>
    </citation>
    <scope>NUCLEOTIDE SEQUENCE [LARGE SCALE GENOMIC DNA]</scope>
    <source>
        <strain evidence="2 3">B99</strain>
    </source>
</reference>
<comment type="caution">
    <text evidence="2">The sequence shown here is derived from an EMBL/GenBank/DDBJ whole genome shotgun (WGS) entry which is preliminary data.</text>
</comment>
<evidence type="ECO:0000256" key="1">
    <source>
        <dbReference type="SAM" id="SignalP"/>
    </source>
</evidence>
<sequence length="158" mass="16508">MKTASFALTFAIAALLAAPAIAAPTIATLDSVQVRPSAEQIAQRSIERNSGIATLAAVQVRPSVEQLAQRDAELSSRIATLASVQVRPSAEQIAQRDAEQTTSQRVVTLAAVQVRPSADTQSVFAIGSVVSGALDSAMLQLQPSLQNLSQDLTTSLAR</sequence>
<keyword evidence="1" id="KW-0732">Signal</keyword>
<proteinExistence type="predicted"/>
<organism evidence="2 3">
    <name type="scientific">Xanthomonas graminis pv. poae</name>
    <dbReference type="NCBI Taxonomy" id="227946"/>
    <lineage>
        <taxon>Bacteria</taxon>
        <taxon>Pseudomonadati</taxon>
        <taxon>Pseudomonadota</taxon>
        <taxon>Gammaproteobacteria</taxon>
        <taxon>Lysobacterales</taxon>
        <taxon>Lysobacteraceae</taxon>
        <taxon>Xanthomonas</taxon>
        <taxon>Xanthomonas translucens group</taxon>
        <taxon>Xanthomonas graminis</taxon>
    </lineage>
</organism>
<accession>A0A199P0P5</accession>
<feature type="chain" id="PRO_5008282295" description="Secreted protein" evidence="1">
    <location>
        <begin position="23"/>
        <end position="158"/>
    </location>
</feature>
<dbReference type="EMBL" id="LWSU01000227">
    <property type="protein sequence ID" value="OAX54566.1"/>
    <property type="molecule type" value="Genomic_DNA"/>
</dbReference>
<dbReference type="RefSeq" id="WP_064540448.1">
    <property type="nucleotide sequence ID" value="NZ_LWSU01000227.1"/>
</dbReference>
<protein>
    <recommendedName>
        <fullName evidence="4">Secreted protein</fullName>
    </recommendedName>
</protein>
<evidence type="ECO:0000313" key="2">
    <source>
        <dbReference type="EMBL" id="OAX54566.1"/>
    </source>
</evidence>
<gene>
    <name evidence="2" type="ORF">A6R73_03560</name>
</gene>
<dbReference type="Proteomes" id="UP000093858">
    <property type="component" value="Unassembled WGS sequence"/>
</dbReference>
<dbReference type="AlphaFoldDB" id="A0A199P0P5"/>
<evidence type="ECO:0000313" key="3">
    <source>
        <dbReference type="Proteomes" id="UP000093858"/>
    </source>
</evidence>
<feature type="signal peptide" evidence="1">
    <location>
        <begin position="1"/>
        <end position="22"/>
    </location>
</feature>